<dbReference type="Proteomes" id="UP000283090">
    <property type="component" value="Unassembled WGS sequence"/>
</dbReference>
<gene>
    <name evidence="1" type="ORF">DFL_002869</name>
</gene>
<dbReference type="VEuPathDB" id="FungiDB:DFL_002869"/>
<organism evidence="1 2">
    <name type="scientific">Arthrobotrys flagrans</name>
    <name type="common">Nematode-trapping fungus</name>
    <name type="synonym">Trichothecium flagrans</name>
    <dbReference type="NCBI Taxonomy" id="97331"/>
    <lineage>
        <taxon>Eukaryota</taxon>
        <taxon>Fungi</taxon>
        <taxon>Dikarya</taxon>
        <taxon>Ascomycota</taxon>
        <taxon>Pezizomycotina</taxon>
        <taxon>Orbiliomycetes</taxon>
        <taxon>Orbiliales</taxon>
        <taxon>Orbiliaceae</taxon>
        <taxon>Arthrobotrys</taxon>
    </lineage>
</organism>
<keyword evidence="2" id="KW-1185">Reference proteome</keyword>
<evidence type="ECO:0000313" key="1">
    <source>
        <dbReference type="EMBL" id="RVD88693.1"/>
    </source>
</evidence>
<evidence type="ECO:0000313" key="2">
    <source>
        <dbReference type="Proteomes" id="UP000283090"/>
    </source>
</evidence>
<dbReference type="AlphaFoldDB" id="A0A437ABR6"/>
<comment type="caution">
    <text evidence="1">The sequence shown here is derived from an EMBL/GenBank/DDBJ whole genome shotgun (WGS) entry which is preliminary data.</text>
</comment>
<dbReference type="OrthoDB" id="415532at2759"/>
<dbReference type="RefSeq" id="XP_067494237.1">
    <property type="nucleotide sequence ID" value="XM_067631718.1"/>
</dbReference>
<accession>A0A437ABR6</accession>
<name>A0A437ABR6_ARTFL</name>
<protein>
    <submittedName>
        <fullName evidence="1">Uncharacterized protein</fullName>
    </submittedName>
</protein>
<dbReference type="GeneID" id="93585180"/>
<dbReference type="EMBL" id="SAEB01000003">
    <property type="protein sequence ID" value="RVD88693.1"/>
    <property type="molecule type" value="Genomic_DNA"/>
</dbReference>
<sequence>MSLPEQKELFYPLVEEVFSRFVPLFNLALADLNERIHHHKRVGEPDVLGEDDIHDHGVLSFEKHSERWQKILEDFSNVYVPPFVDEYSHTNWDSLYDMRTGWDNAVRNLGSVKTKMPSTKIAAPQQPVFGKDFEDTLGGRQPGSLPEEVFSIAKSLPLPVSLDEAKRYRETLMDEREAFNDLVRGSESSLCEH</sequence>
<reference evidence="1 2" key="1">
    <citation type="submission" date="2019-01" db="EMBL/GenBank/DDBJ databases">
        <title>Intercellular communication is required for trap formation in the nematode-trapping fungus Duddingtonia flagrans.</title>
        <authorList>
            <person name="Youssar L."/>
            <person name="Wernet V."/>
            <person name="Hensel N."/>
            <person name="Hildebrandt H.-G."/>
            <person name="Fischer R."/>
        </authorList>
    </citation>
    <scope>NUCLEOTIDE SEQUENCE [LARGE SCALE GENOMIC DNA]</scope>
    <source>
        <strain evidence="1 2">CBS H-5679</strain>
    </source>
</reference>
<proteinExistence type="predicted"/>